<feature type="domain" description="HTH tetR-type" evidence="7">
    <location>
        <begin position="21"/>
        <end position="81"/>
    </location>
</feature>
<evidence type="ECO:0000256" key="4">
    <source>
        <dbReference type="ARBA" id="ARBA00023163"/>
    </source>
</evidence>
<dbReference type="InterPro" id="IPR036271">
    <property type="entry name" value="Tet_transcr_reg_TetR-rel_C_sf"/>
</dbReference>
<evidence type="ECO:0000313" key="9">
    <source>
        <dbReference type="Proteomes" id="UP000282311"/>
    </source>
</evidence>
<keyword evidence="3 5" id="KW-0238">DNA-binding</keyword>
<dbReference type="Gene3D" id="1.10.10.60">
    <property type="entry name" value="Homeodomain-like"/>
    <property type="match status" value="1"/>
</dbReference>
<reference evidence="8 9" key="1">
    <citation type="journal article" date="2007" name="Int. J. Syst. Evol. Microbiol.">
        <title>Paenibacillus ginsengarvi sp. nov., isolated from soil from ginseng cultivation.</title>
        <authorList>
            <person name="Yoon M.H."/>
            <person name="Ten L.N."/>
            <person name="Im W.T."/>
        </authorList>
    </citation>
    <scope>NUCLEOTIDE SEQUENCE [LARGE SCALE GENOMIC DNA]</scope>
    <source>
        <strain evidence="8 9">KCTC 13059</strain>
    </source>
</reference>
<dbReference type="InterPro" id="IPR041490">
    <property type="entry name" value="KstR2_TetR_C"/>
</dbReference>
<feature type="region of interest" description="Disordered" evidence="6">
    <location>
        <begin position="1"/>
        <end position="23"/>
    </location>
</feature>
<dbReference type="Pfam" id="PF00440">
    <property type="entry name" value="TetR_N"/>
    <property type="match status" value="1"/>
</dbReference>
<evidence type="ECO:0000256" key="3">
    <source>
        <dbReference type="ARBA" id="ARBA00023125"/>
    </source>
</evidence>
<dbReference type="Pfam" id="PF17932">
    <property type="entry name" value="TetR_C_24"/>
    <property type="match status" value="1"/>
</dbReference>
<dbReference type="Gene3D" id="1.10.357.10">
    <property type="entry name" value="Tetracycline Repressor, domain 2"/>
    <property type="match status" value="1"/>
</dbReference>
<evidence type="ECO:0000256" key="2">
    <source>
        <dbReference type="ARBA" id="ARBA00023015"/>
    </source>
</evidence>
<evidence type="ECO:0000256" key="5">
    <source>
        <dbReference type="PROSITE-ProRule" id="PRU00335"/>
    </source>
</evidence>
<keyword evidence="9" id="KW-1185">Reference proteome</keyword>
<dbReference type="Proteomes" id="UP000282311">
    <property type="component" value="Unassembled WGS sequence"/>
</dbReference>
<proteinExistence type="predicted"/>
<evidence type="ECO:0000313" key="8">
    <source>
        <dbReference type="EMBL" id="RKN84970.1"/>
    </source>
</evidence>
<evidence type="ECO:0000256" key="6">
    <source>
        <dbReference type="SAM" id="MobiDB-lite"/>
    </source>
</evidence>
<dbReference type="PANTHER" id="PTHR30055">
    <property type="entry name" value="HTH-TYPE TRANSCRIPTIONAL REGULATOR RUTR"/>
    <property type="match status" value="1"/>
</dbReference>
<dbReference type="InterPro" id="IPR023772">
    <property type="entry name" value="DNA-bd_HTH_TetR-type_CS"/>
</dbReference>
<dbReference type="PROSITE" id="PS50977">
    <property type="entry name" value="HTH_TETR_2"/>
    <property type="match status" value="1"/>
</dbReference>
<gene>
    <name evidence="8" type="ORF">D7M11_10620</name>
</gene>
<protein>
    <submittedName>
        <fullName evidence="8">TetR/AcrR family transcriptional regulator</fullName>
    </submittedName>
</protein>
<dbReference type="PRINTS" id="PR00455">
    <property type="entry name" value="HTHTETR"/>
</dbReference>
<evidence type="ECO:0000259" key="7">
    <source>
        <dbReference type="PROSITE" id="PS50977"/>
    </source>
</evidence>
<organism evidence="8 9">
    <name type="scientific">Paenibacillus ginsengarvi</name>
    <dbReference type="NCBI Taxonomy" id="400777"/>
    <lineage>
        <taxon>Bacteria</taxon>
        <taxon>Bacillati</taxon>
        <taxon>Bacillota</taxon>
        <taxon>Bacilli</taxon>
        <taxon>Bacillales</taxon>
        <taxon>Paenibacillaceae</taxon>
        <taxon>Paenibacillus</taxon>
    </lineage>
</organism>
<sequence>MKPTQPQVRRKPGRPKTSEPSTVKSTLLQTASALFMQLGFESVSMEQISAASGVTKASVYYYFPNKAELFTAAVVHMMTGIGRLTRDMLEQPGSSFRERLAAVADAHMRAAHVDFESLMREASPALSGEQIAAIREAERSIHVVLAETFQRKIDAGAMRPGDPMLYAYAFSSLLMLGNRSGHMYADGENGKLPPIEADTIVDLFWYGAYHMV</sequence>
<keyword evidence="2" id="KW-0805">Transcription regulation</keyword>
<feature type="DNA-binding region" description="H-T-H motif" evidence="5">
    <location>
        <begin position="44"/>
        <end position="63"/>
    </location>
</feature>
<name>A0A3B0CIZ3_9BACL</name>
<accession>A0A3B0CIZ3</accession>
<dbReference type="GO" id="GO:0003700">
    <property type="term" value="F:DNA-binding transcription factor activity"/>
    <property type="evidence" value="ECO:0007669"/>
    <property type="project" value="TreeGrafter"/>
</dbReference>
<dbReference type="GO" id="GO:0000976">
    <property type="term" value="F:transcription cis-regulatory region binding"/>
    <property type="evidence" value="ECO:0007669"/>
    <property type="project" value="TreeGrafter"/>
</dbReference>
<keyword evidence="4" id="KW-0804">Transcription</keyword>
<dbReference type="InterPro" id="IPR001647">
    <property type="entry name" value="HTH_TetR"/>
</dbReference>
<comment type="caution">
    <text evidence="8">The sequence shown here is derived from an EMBL/GenBank/DDBJ whole genome shotgun (WGS) entry which is preliminary data.</text>
</comment>
<evidence type="ECO:0000256" key="1">
    <source>
        <dbReference type="ARBA" id="ARBA00022491"/>
    </source>
</evidence>
<dbReference type="RefSeq" id="WP_120747176.1">
    <property type="nucleotide sequence ID" value="NZ_RBAH01000006.1"/>
</dbReference>
<keyword evidence="1" id="KW-0678">Repressor</keyword>
<dbReference type="PANTHER" id="PTHR30055:SF175">
    <property type="entry name" value="HTH-TYPE TRANSCRIPTIONAL REPRESSOR KSTR2"/>
    <property type="match status" value="1"/>
</dbReference>
<dbReference type="InterPro" id="IPR050109">
    <property type="entry name" value="HTH-type_TetR-like_transc_reg"/>
</dbReference>
<dbReference type="InterPro" id="IPR009057">
    <property type="entry name" value="Homeodomain-like_sf"/>
</dbReference>
<dbReference type="SUPFAM" id="SSF46689">
    <property type="entry name" value="Homeodomain-like"/>
    <property type="match status" value="1"/>
</dbReference>
<dbReference type="SUPFAM" id="SSF48498">
    <property type="entry name" value="Tetracyclin repressor-like, C-terminal domain"/>
    <property type="match status" value="1"/>
</dbReference>
<dbReference type="OrthoDB" id="2732116at2"/>
<dbReference type="AlphaFoldDB" id="A0A3B0CIZ3"/>
<dbReference type="PROSITE" id="PS01081">
    <property type="entry name" value="HTH_TETR_1"/>
    <property type="match status" value="1"/>
</dbReference>
<dbReference type="EMBL" id="RBAH01000006">
    <property type="protein sequence ID" value="RKN84970.1"/>
    <property type="molecule type" value="Genomic_DNA"/>
</dbReference>